<feature type="domain" description="Peptidase S8/S53" evidence="14">
    <location>
        <begin position="67"/>
        <end position="447"/>
    </location>
</feature>
<comment type="function">
    <text evidence="1">Required for arbuscular mycorrhiza (AM) development during AM symbiosis with AM fungi (e.g. Glomeromycota intraradices).</text>
</comment>
<evidence type="ECO:0000256" key="13">
    <source>
        <dbReference type="SAM" id="Phobius"/>
    </source>
</evidence>
<evidence type="ECO:0000256" key="10">
    <source>
        <dbReference type="ARBA" id="ARBA00023180"/>
    </source>
</evidence>
<gene>
    <name evidence="17" type="ORF">MtrunA17_Chr6g0480721</name>
</gene>
<dbReference type="InterPro" id="IPR000209">
    <property type="entry name" value="Peptidase_S8/S53_dom"/>
</dbReference>
<keyword evidence="6 12" id="KW-0645">Protease</keyword>
<evidence type="ECO:0000256" key="8">
    <source>
        <dbReference type="ARBA" id="ARBA00022801"/>
    </source>
</evidence>
<evidence type="ECO:0000256" key="3">
    <source>
        <dbReference type="ARBA" id="ARBA00011073"/>
    </source>
</evidence>
<dbReference type="InterPro" id="IPR041469">
    <property type="entry name" value="Subtilisin-like_FN3"/>
</dbReference>
<dbReference type="InterPro" id="IPR023828">
    <property type="entry name" value="Peptidase_S8_Ser-AS"/>
</dbReference>
<evidence type="ECO:0000256" key="5">
    <source>
        <dbReference type="ARBA" id="ARBA00022525"/>
    </source>
</evidence>
<dbReference type="Pfam" id="PF00082">
    <property type="entry name" value="Peptidase_S8"/>
    <property type="match status" value="1"/>
</dbReference>
<dbReference type="InterPro" id="IPR015500">
    <property type="entry name" value="Peptidase_S8_subtilisin-rel"/>
</dbReference>
<keyword evidence="13" id="KW-0472">Membrane</keyword>
<dbReference type="PROSITE" id="PS00138">
    <property type="entry name" value="SUBTILASE_SER"/>
    <property type="match status" value="1"/>
</dbReference>
<evidence type="ECO:0000256" key="12">
    <source>
        <dbReference type="PROSITE-ProRule" id="PRU01240"/>
    </source>
</evidence>
<keyword evidence="13" id="KW-1133">Transmembrane helix</keyword>
<evidence type="ECO:0000256" key="2">
    <source>
        <dbReference type="ARBA" id="ARBA00004271"/>
    </source>
</evidence>
<protein>
    <submittedName>
        <fullName evidence="17">Putative cucumisin</fullName>
        <ecNumber evidence="17">3.4.21.25</ecNumber>
    </submittedName>
</protein>
<dbReference type="GO" id="GO:0009610">
    <property type="term" value="P:response to symbiotic fungus"/>
    <property type="evidence" value="ECO:0007669"/>
    <property type="project" value="UniProtKB-ARBA"/>
</dbReference>
<dbReference type="Proteomes" id="UP000265566">
    <property type="component" value="Chromosome 6"/>
</dbReference>
<keyword evidence="5" id="KW-0964">Secreted</keyword>
<dbReference type="AlphaFoldDB" id="A0A396HIM4"/>
<dbReference type="InterPro" id="IPR037045">
    <property type="entry name" value="S8pro/Inhibitor_I9_sf"/>
</dbReference>
<evidence type="ECO:0000256" key="11">
    <source>
        <dbReference type="PIRSR" id="PIRSR615500-1"/>
    </source>
</evidence>
<dbReference type="EC" id="3.4.21.25" evidence="17"/>
<dbReference type="PROSITE" id="PS51892">
    <property type="entry name" value="SUBTILASE"/>
    <property type="match status" value="1"/>
</dbReference>
<evidence type="ECO:0000259" key="14">
    <source>
        <dbReference type="Pfam" id="PF00082"/>
    </source>
</evidence>
<comment type="caution">
    <text evidence="17">The sequence shown here is derived from an EMBL/GenBank/DDBJ whole genome shotgun (WGS) entry which is preliminary data.</text>
</comment>
<dbReference type="Gene3D" id="3.40.50.200">
    <property type="entry name" value="Peptidase S8/S53 domain"/>
    <property type="match status" value="1"/>
</dbReference>
<keyword evidence="7" id="KW-0732">Signal</keyword>
<evidence type="ECO:0000256" key="7">
    <source>
        <dbReference type="ARBA" id="ARBA00022729"/>
    </source>
</evidence>
<feature type="active site" description="Charge relay system" evidence="11 12">
    <location>
        <position position="75"/>
    </location>
</feature>
<keyword evidence="4" id="KW-0052">Apoplast</keyword>
<evidence type="ECO:0000259" key="15">
    <source>
        <dbReference type="Pfam" id="PF05922"/>
    </source>
</evidence>
<dbReference type="FunFam" id="3.40.50.200:FF:000006">
    <property type="entry name" value="Subtilisin-like protease SBT1.5"/>
    <property type="match status" value="1"/>
</dbReference>
<comment type="similarity">
    <text evidence="3 12">Belongs to the peptidase S8 family.</text>
</comment>
<keyword evidence="9 12" id="KW-0720">Serine protease</keyword>
<dbReference type="InterPro" id="IPR034197">
    <property type="entry name" value="Peptidases_S8_3"/>
</dbReference>
<feature type="domain" description="Subtilisin-like protease fibronectin type-III" evidence="16">
    <location>
        <begin position="502"/>
        <end position="599"/>
    </location>
</feature>
<dbReference type="GO" id="GO:0006508">
    <property type="term" value="P:proteolysis"/>
    <property type="evidence" value="ECO:0007669"/>
    <property type="project" value="UniProtKB-KW"/>
</dbReference>
<dbReference type="PRINTS" id="PR00723">
    <property type="entry name" value="SUBTILISIN"/>
</dbReference>
<keyword evidence="13" id="KW-0812">Transmembrane</keyword>
<dbReference type="InterPro" id="IPR045051">
    <property type="entry name" value="SBT"/>
</dbReference>
<dbReference type="GO" id="GO:0048046">
    <property type="term" value="C:apoplast"/>
    <property type="evidence" value="ECO:0007669"/>
    <property type="project" value="UniProtKB-SubCell"/>
</dbReference>
<keyword evidence="8 12" id="KW-0378">Hydrolase</keyword>
<dbReference type="InterPro" id="IPR010259">
    <property type="entry name" value="S8pro/Inhibitor_I9"/>
</dbReference>
<dbReference type="InterPro" id="IPR036852">
    <property type="entry name" value="Peptidase_S8/S53_dom_sf"/>
</dbReference>
<dbReference type="PANTHER" id="PTHR10795">
    <property type="entry name" value="PROPROTEIN CONVERTASE SUBTILISIN/KEXIN"/>
    <property type="match status" value="1"/>
</dbReference>
<evidence type="ECO:0000259" key="16">
    <source>
        <dbReference type="Pfam" id="PF17766"/>
    </source>
</evidence>
<dbReference type="Gene3D" id="3.30.70.80">
    <property type="entry name" value="Peptidase S8 propeptide/proteinase inhibitor I9"/>
    <property type="match status" value="1"/>
</dbReference>
<dbReference type="EMBL" id="PSQE01000006">
    <property type="protein sequence ID" value="RHN52453.1"/>
    <property type="molecule type" value="Genomic_DNA"/>
</dbReference>
<dbReference type="Pfam" id="PF05922">
    <property type="entry name" value="Inhibitor_I9"/>
    <property type="match status" value="1"/>
</dbReference>
<comment type="subcellular location">
    <subcellularLocation>
        <location evidence="2">Secreted</location>
        <location evidence="2">Extracellular space</location>
        <location evidence="2">Apoplast</location>
    </subcellularLocation>
</comment>
<feature type="domain" description="Inhibitor I9" evidence="15">
    <location>
        <begin position="5"/>
        <end position="45"/>
    </location>
</feature>
<dbReference type="Pfam" id="PF17766">
    <property type="entry name" value="fn3_6"/>
    <property type="match status" value="1"/>
</dbReference>
<organism evidence="17">
    <name type="scientific">Medicago truncatula</name>
    <name type="common">Barrel medic</name>
    <name type="synonym">Medicago tribuloides</name>
    <dbReference type="NCBI Taxonomy" id="3880"/>
    <lineage>
        <taxon>Eukaryota</taxon>
        <taxon>Viridiplantae</taxon>
        <taxon>Streptophyta</taxon>
        <taxon>Embryophyta</taxon>
        <taxon>Tracheophyta</taxon>
        <taxon>Spermatophyta</taxon>
        <taxon>Magnoliopsida</taxon>
        <taxon>eudicotyledons</taxon>
        <taxon>Gunneridae</taxon>
        <taxon>Pentapetalae</taxon>
        <taxon>rosids</taxon>
        <taxon>fabids</taxon>
        <taxon>Fabales</taxon>
        <taxon>Fabaceae</taxon>
        <taxon>Papilionoideae</taxon>
        <taxon>50 kb inversion clade</taxon>
        <taxon>NPAAA clade</taxon>
        <taxon>Hologalegina</taxon>
        <taxon>IRL clade</taxon>
        <taxon>Trifolieae</taxon>
        <taxon>Medicago</taxon>
    </lineage>
</organism>
<evidence type="ECO:0000256" key="4">
    <source>
        <dbReference type="ARBA" id="ARBA00022523"/>
    </source>
</evidence>
<dbReference type="GO" id="GO:0009609">
    <property type="term" value="P:response to symbiotic bacterium"/>
    <property type="evidence" value="ECO:0007669"/>
    <property type="project" value="UniProtKB-ARBA"/>
</dbReference>
<sequence length="632" mass="69281">MPKPILQHYKRSFNGFVANLTKKEADRMAGLDGVVSVFPNKKRKLLTTKSWDFIGFPQNVQRENYESDVIVGVIDSGIWPESESFNDKGFSPPPSKWKGTCQTSDVPCNNKLIGAKYYISFYDEPSSEEYLDSPRDSNGHGTHTASIADGNLVSMVSMLGLAQGTIRGGVPSARVAVYKVCWSKHCYDANILAAFDDAIADGVDILSVSLSSNENEDSIYFRDGLSIGSFHAMKHGVLTIFAAGNAGPHPSSLRNFSPWAVVVAASTLDRKFVTKIKLGDNRTYEGVSLNTFDLEGKLYPIIYGGDAPNKLAGYNRHQSRNPIATIFKSNELLDTLAPVVASFSSRGPSNATLEILKPDLIAPGVDIIASWPARSPISENLGENRKLEFNIMSGTSMSCPHVSGAAAYLKSFHPTWSPAALRSALMTTAKQMSPKNNHCAEFAYGAGQIDPVKAVNPGLIYETNEGDYIRLLCGQGFNETVLQLITEETISCSEIGYATARDLNYPSFALKAPHPKHYLSGSFKRTVTNVGLAMSTYRSIVTSHEGLNISVNPSVLTFTSLGEKQTFVLAVNGRMKNYLESAYLIWDDGRFQVRSPIVIFDERAEKGKGAKSYCIHYIYIVILNLLFYIIIV</sequence>
<feature type="active site" description="Charge relay system" evidence="11 12">
    <location>
        <position position="140"/>
    </location>
</feature>
<evidence type="ECO:0000256" key="9">
    <source>
        <dbReference type="ARBA" id="ARBA00022825"/>
    </source>
</evidence>
<name>A0A396HIM4_MEDTR</name>
<dbReference type="SUPFAM" id="SSF52743">
    <property type="entry name" value="Subtilisin-like"/>
    <property type="match status" value="1"/>
</dbReference>
<accession>A0A396HIM4</accession>
<evidence type="ECO:0000313" key="17">
    <source>
        <dbReference type="EMBL" id="RHN52453.1"/>
    </source>
</evidence>
<feature type="active site" description="Charge relay system" evidence="11 12">
    <location>
        <position position="396"/>
    </location>
</feature>
<feature type="transmembrane region" description="Helical" evidence="13">
    <location>
        <begin position="613"/>
        <end position="631"/>
    </location>
</feature>
<proteinExistence type="inferred from homology"/>
<dbReference type="Gene3D" id="2.60.40.2310">
    <property type="match status" value="1"/>
</dbReference>
<dbReference type="GO" id="GO:0004252">
    <property type="term" value="F:serine-type endopeptidase activity"/>
    <property type="evidence" value="ECO:0007669"/>
    <property type="project" value="UniProtKB-UniRule"/>
</dbReference>
<dbReference type="Gramene" id="rna37135">
    <property type="protein sequence ID" value="RHN52453.1"/>
    <property type="gene ID" value="gene37135"/>
</dbReference>
<dbReference type="CDD" id="cd04852">
    <property type="entry name" value="Peptidases_S8_3"/>
    <property type="match status" value="1"/>
</dbReference>
<dbReference type="Gene3D" id="3.50.30.30">
    <property type="match status" value="1"/>
</dbReference>
<evidence type="ECO:0000256" key="6">
    <source>
        <dbReference type="ARBA" id="ARBA00022670"/>
    </source>
</evidence>
<evidence type="ECO:0000256" key="1">
    <source>
        <dbReference type="ARBA" id="ARBA00002076"/>
    </source>
</evidence>
<reference evidence="17" key="1">
    <citation type="journal article" date="2018" name="Nat. Plants">
        <title>Whole-genome landscape of Medicago truncatula symbiotic genes.</title>
        <authorList>
            <person name="Pecrix Y."/>
            <person name="Gamas P."/>
            <person name="Carrere S."/>
        </authorList>
    </citation>
    <scope>NUCLEOTIDE SEQUENCE</scope>
    <source>
        <tissue evidence="17">Leaves</tissue>
    </source>
</reference>
<keyword evidence="10" id="KW-0325">Glycoprotein</keyword>